<feature type="region of interest" description="Disordered" evidence="11">
    <location>
        <begin position="372"/>
        <end position="403"/>
    </location>
</feature>
<dbReference type="GO" id="GO:0005929">
    <property type="term" value="C:cilium"/>
    <property type="evidence" value="ECO:0007669"/>
    <property type="project" value="UniProtKB-SubCell"/>
</dbReference>
<organism evidence="13 14">
    <name type="scientific">Pristionchus entomophagus</name>
    <dbReference type="NCBI Taxonomy" id="358040"/>
    <lineage>
        <taxon>Eukaryota</taxon>
        <taxon>Metazoa</taxon>
        <taxon>Ecdysozoa</taxon>
        <taxon>Nematoda</taxon>
        <taxon>Chromadorea</taxon>
        <taxon>Rhabditida</taxon>
        <taxon>Rhabditina</taxon>
        <taxon>Diplogasteromorpha</taxon>
        <taxon>Diplogasteroidea</taxon>
        <taxon>Neodiplogasteridae</taxon>
        <taxon>Pristionchus</taxon>
    </lineage>
</organism>
<dbReference type="Gene3D" id="1.25.40.20">
    <property type="entry name" value="Ankyrin repeat-containing domain"/>
    <property type="match status" value="1"/>
</dbReference>
<gene>
    <name evidence="13" type="ORF">PENTCL1PPCAC_11731</name>
</gene>
<dbReference type="InterPro" id="IPR052452">
    <property type="entry name" value="Ankyrin-MYND_dom_contain_2"/>
</dbReference>
<evidence type="ECO:0000313" key="13">
    <source>
        <dbReference type="EMBL" id="GMS89556.1"/>
    </source>
</evidence>
<feature type="repeat" description="ANK" evidence="9">
    <location>
        <begin position="40"/>
        <end position="72"/>
    </location>
</feature>
<evidence type="ECO:0000256" key="5">
    <source>
        <dbReference type="ARBA" id="ARBA00022833"/>
    </source>
</evidence>
<keyword evidence="3" id="KW-0677">Repeat</keyword>
<evidence type="ECO:0000256" key="1">
    <source>
        <dbReference type="ARBA" id="ARBA00004138"/>
    </source>
</evidence>
<evidence type="ECO:0000256" key="6">
    <source>
        <dbReference type="ARBA" id="ARBA00023043"/>
    </source>
</evidence>
<name>A0AAV5TD82_9BILA</name>
<keyword evidence="8" id="KW-0966">Cell projection</keyword>
<feature type="compositionally biased region" description="Basic and acidic residues" evidence="11">
    <location>
        <begin position="384"/>
        <end position="403"/>
    </location>
</feature>
<dbReference type="EMBL" id="BTSX01000003">
    <property type="protein sequence ID" value="GMS89556.1"/>
    <property type="molecule type" value="Genomic_DNA"/>
</dbReference>
<dbReference type="Pfam" id="PF12796">
    <property type="entry name" value="Ank_2"/>
    <property type="match status" value="1"/>
</dbReference>
<dbReference type="PROSITE" id="PS50088">
    <property type="entry name" value="ANK_REPEAT"/>
    <property type="match status" value="2"/>
</dbReference>
<evidence type="ECO:0000313" key="14">
    <source>
        <dbReference type="Proteomes" id="UP001432027"/>
    </source>
</evidence>
<evidence type="ECO:0000256" key="3">
    <source>
        <dbReference type="ARBA" id="ARBA00022737"/>
    </source>
</evidence>
<protein>
    <recommendedName>
        <fullName evidence="12">MYND-type domain-containing protein</fullName>
    </recommendedName>
</protein>
<dbReference type="SMART" id="SM00248">
    <property type="entry name" value="ANK"/>
    <property type="match status" value="2"/>
</dbReference>
<comment type="caution">
    <text evidence="13">The sequence shown here is derived from an EMBL/GenBank/DDBJ whole genome shotgun (WGS) entry which is preliminary data.</text>
</comment>
<dbReference type="PROSITE" id="PS50865">
    <property type="entry name" value="ZF_MYND_2"/>
    <property type="match status" value="1"/>
</dbReference>
<dbReference type="Gene3D" id="6.10.140.2220">
    <property type="match status" value="1"/>
</dbReference>
<feature type="domain" description="MYND-type" evidence="12">
    <location>
        <begin position="326"/>
        <end position="362"/>
    </location>
</feature>
<evidence type="ECO:0000256" key="11">
    <source>
        <dbReference type="SAM" id="MobiDB-lite"/>
    </source>
</evidence>
<dbReference type="GO" id="GO:0008270">
    <property type="term" value="F:zinc ion binding"/>
    <property type="evidence" value="ECO:0007669"/>
    <property type="project" value="UniProtKB-KW"/>
</dbReference>
<proteinExistence type="predicted"/>
<keyword evidence="5" id="KW-0862">Zinc</keyword>
<dbReference type="SUPFAM" id="SSF144232">
    <property type="entry name" value="HIT/MYND zinc finger-like"/>
    <property type="match status" value="1"/>
</dbReference>
<keyword evidence="7" id="KW-0969">Cilium</keyword>
<evidence type="ECO:0000256" key="10">
    <source>
        <dbReference type="PROSITE-ProRule" id="PRU00134"/>
    </source>
</evidence>
<keyword evidence="14" id="KW-1185">Reference proteome</keyword>
<comment type="subcellular location">
    <subcellularLocation>
        <location evidence="1">Cell projection</location>
        <location evidence="1">Cilium</location>
    </subcellularLocation>
</comment>
<dbReference type="AlphaFoldDB" id="A0AAV5TD82"/>
<dbReference type="InterPro" id="IPR002893">
    <property type="entry name" value="Znf_MYND"/>
</dbReference>
<feature type="repeat" description="ANK" evidence="9">
    <location>
        <begin position="74"/>
        <end position="106"/>
    </location>
</feature>
<dbReference type="PANTHER" id="PTHR24150">
    <property type="entry name" value="ANKYRIN REPEAT AND MYND DOMAIN-CONTAINING PROTEIN 2"/>
    <property type="match status" value="1"/>
</dbReference>
<dbReference type="InterPro" id="IPR002110">
    <property type="entry name" value="Ankyrin_rpt"/>
</dbReference>
<keyword evidence="4 10" id="KW-0863">Zinc-finger</keyword>
<dbReference type="InterPro" id="IPR036770">
    <property type="entry name" value="Ankyrin_rpt-contain_sf"/>
</dbReference>
<evidence type="ECO:0000256" key="7">
    <source>
        <dbReference type="ARBA" id="ARBA00023069"/>
    </source>
</evidence>
<evidence type="ECO:0000256" key="2">
    <source>
        <dbReference type="ARBA" id="ARBA00022723"/>
    </source>
</evidence>
<sequence length="417" mass="46843">MTGLNTKEEELFEFITSGKIDEAKKLISSGEVSVDCEDKEGMTPLSSAAFKGSEELAKLLIAAGADVNTKAHKHGYTPLMFAALAGKPELCRVLMDAGAYAQKSNTINKTASEMAAFVGQHECVTIINNHVCIDEVEKFLHPKGADSEEQFPVEFVRFCHGLTSSHKIHPVAIIFHLRENSIHLERSKKILWVVDRVFEKQLRCKEPNEVMSMKLWLVLITLRETFKFIEERMKAGGTMGPIRNKADICTAYAKYMLKMEPEDKVRLNLDRHLRGAIVAFPYRQSLLFETMVKAMAKTQFGERPSAYEYIVQALFGQRIFALNKFCSTCGGPGANKRCPTCKLPYCSQECQKFDWAIHKKVCAAIAERNERGEEEMGEGLGDGESPRDTVDEREGEEKETVDVDDVKVGIEEVDIKK</sequence>
<dbReference type="SUPFAM" id="SSF48403">
    <property type="entry name" value="Ankyrin repeat"/>
    <property type="match status" value="1"/>
</dbReference>
<keyword evidence="2" id="KW-0479">Metal-binding</keyword>
<evidence type="ECO:0000256" key="9">
    <source>
        <dbReference type="PROSITE-ProRule" id="PRU00023"/>
    </source>
</evidence>
<evidence type="ECO:0000256" key="8">
    <source>
        <dbReference type="ARBA" id="ARBA00023273"/>
    </source>
</evidence>
<dbReference type="PROSITE" id="PS50297">
    <property type="entry name" value="ANK_REP_REGION"/>
    <property type="match status" value="2"/>
</dbReference>
<keyword evidence="6 9" id="KW-0040">ANK repeat</keyword>
<evidence type="ECO:0000256" key="4">
    <source>
        <dbReference type="ARBA" id="ARBA00022771"/>
    </source>
</evidence>
<evidence type="ECO:0000259" key="12">
    <source>
        <dbReference type="PROSITE" id="PS50865"/>
    </source>
</evidence>
<dbReference type="Pfam" id="PF00023">
    <property type="entry name" value="Ank"/>
    <property type="match status" value="1"/>
</dbReference>
<dbReference type="PANTHER" id="PTHR24150:SF8">
    <property type="entry name" value="ANKYRIN REPEAT AND MYND DOMAIN-CONTAINING PROTEIN 2"/>
    <property type="match status" value="1"/>
</dbReference>
<dbReference type="Proteomes" id="UP001432027">
    <property type="component" value="Unassembled WGS sequence"/>
</dbReference>
<reference evidence="13" key="1">
    <citation type="submission" date="2023-10" db="EMBL/GenBank/DDBJ databases">
        <title>Genome assembly of Pristionchus species.</title>
        <authorList>
            <person name="Yoshida K."/>
            <person name="Sommer R.J."/>
        </authorList>
    </citation>
    <scope>NUCLEOTIDE SEQUENCE</scope>
    <source>
        <strain evidence="13">RS0144</strain>
    </source>
</reference>
<dbReference type="Pfam" id="PF01753">
    <property type="entry name" value="zf-MYND"/>
    <property type="match status" value="1"/>
</dbReference>
<accession>A0AAV5TD82</accession>